<evidence type="ECO:0000313" key="3">
    <source>
        <dbReference type="Proteomes" id="UP000053611"/>
    </source>
</evidence>
<evidence type="ECO:0000313" key="2">
    <source>
        <dbReference type="EMBL" id="KLT44785.1"/>
    </source>
</evidence>
<feature type="region of interest" description="Disordered" evidence="1">
    <location>
        <begin position="123"/>
        <end position="172"/>
    </location>
</feature>
<dbReference type="EMBL" id="KQ087184">
    <property type="protein sequence ID" value="KLT44785.1"/>
    <property type="molecule type" value="Genomic_DNA"/>
</dbReference>
<keyword evidence="3" id="KW-1185">Reference proteome</keyword>
<name>A0A0J0XUN3_9TREE</name>
<protein>
    <submittedName>
        <fullName evidence="2">Uncharacterized protein</fullName>
    </submittedName>
</protein>
<feature type="compositionally biased region" description="Basic and acidic residues" evidence="1">
    <location>
        <begin position="128"/>
        <end position="147"/>
    </location>
</feature>
<accession>A0A0J0XUN3</accession>
<evidence type="ECO:0000256" key="1">
    <source>
        <dbReference type="SAM" id="MobiDB-lite"/>
    </source>
</evidence>
<dbReference type="RefSeq" id="XP_018281276.1">
    <property type="nucleotide sequence ID" value="XM_018419800.1"/>
</dbReference>
<dbReference type="GeneID" id="28980403"/>
<proteinExistence type="predicted"/>
<dbReference type="AlphaFoldDB" id="A0A0J0XUN3"/>
<gene>
    <name evidence="2" type="ORF">CC85DRAFT_186192</name>
</gene>
<dbReference type="Proteomes" id="UP000053611">
    <property type="component" value="Unassembled WGS sequence"/>
</dbReference>
<reference evidence="2 3" key="1">
    <citation type="submission" date="2015-03" db="EMBL/GenBank/DDBJ databases">
        <title>Genomics and transcriptomics of the oil-accumulating basidiomycete yeast T. oleaginosus allow insights into substrate utilization and the diverse evolutionary trajectories of mating systems in fungi.</title>
        <authorList>
            <consortium name="DOE Joint Genome Institute"/>
            <person name="Kourist R."/>
            <person name="Kracht O."/>
            <person name="Bracharz F."/>
            <person name="Lipzen A."/>
            <person name="Nolan M."/>
            <person name="Ohm R."/>
            <person name="Grigoriev I."/>
            <person name="Sun S."/>
            <person name="Heitman J."/>
            <person name="Bruck T."/>
            <person name="Nowrousian M."/>
        </authorList>
    </citation>
    <scope>NUCLEOTIDE SEQUENCE [LARGE SCALE GENOMIC DNA]</scope>
    <source>
        <strain evidence="2 3">IBC0246</strain>
    </source>
</reference>
<organism evidence="2 3">
    <name type="scientific">Cutaneotrichosporon oleaginosum</name>
    <dbReference type="NCBI Taxonomy" id="879819"/>
    <lineage>
        <taxon>Eukaryota</taxon>
        <taxon>Fungi</taxon>
        <taxon>Dikarya</taxon>
        <taxon>Basidiomycota</taxon>
        <taxon>Agaricomycotina</taxon>
        <taxon>Tremellomycetes</taxon>
        <taxon>Trichosporonales</taxon>
        <taxon>Trichosporonaceae</taxon>
        <taxon>Cutaneotrichosporon</taxon>
    </lineage>
</organism>
<sequence>MHSDAGRDRAHADLFGSADRAGCGLCGLDADLRTLRTACECADCQSAYGIAILGALASHATAVSFFKTSYGNSRVAMWRCMIEKRAPATHHTVCGREVCLRVQATRARHPTFVRATLTGRSLAQSATPHDEGHYRKIRNQEPSHTRLDCSGSSEHVHHQGSQRRSLADRRDRQTCAPEFHRWHMNEPLQMLRAATSFICLAASGS</sequence>